<proteinExistence type="predicted"/>
<evidence type="ECO:0000313" key="2">
    <source>
        <dbReference type="Proteomes" id="UP000263900"/>
    </source>
</evidence>
<accession>A0A3B7N2I7</accession>
<dbReference type="OrthoDB" id="674680at2"/>
<sequence>MTKDERYTGVKQLIESGYITEFKQIFTYLPKTVLAGDLGTNNNRMTRLINNVHEFTLEELDRISQLIDVSYDSINVLVNNQYKKSKHFKRK</sequence>
<keyword evidence="2" id="KW-1185">Reference proteome</keyword>
<dbReference type="AlphaFoldDB" id="A0A3B7N2I7"/>
<name>A0A3B7N2I7_9BACT</name>
<reference evidence="1 2" key="1">
    <citation type="submission" date="2018-09" db="EMBL/GenBank/DDBJ databases">
        <title>Genome sequencing of strain 6GH32-13.</title>
        <authorList>
            <person name="Weon H.-Y."/>
            <person name="Heo J."/>
            <person name="Kwon S.-W."/>
        </authorList>
    </citation>
    <scope>NUCLEOTIDE SEQUENCE [LARGE SCALE GENOMIC DNA]</scope>
    <source>
        <strain evidence="1 2">5GH32-13</strain>
    </source>
</reference>
<organism evidence="1 2">
    <name type="scientific">Paraflavitalea soli</name>
    <dbReference type="NCBI Taxonomy" id="2315862"/>
    <lineage>
        <taxon>Bacteria</taxon>
        <taxon>Pseudomonadati</taxon>
        <taxon>Bacteroidota</taxon>
        <taxon>Chitinophagia</taxon>
        <taxon>Chitinophagales</taxon>
        <taxon>Chitinophagaceae</taxon>
        <taxon>Paraflavitalea</taxon>
    </lineage>
</organism>
<gene>
    <name evidence="1" type="ORF">D3H65_31595</name>
</gene>
<dbReference type="KEGG" id="pseg:D3H65_31595"/>
<protein>
    <recommendedName>
        <fullName evidence="3">XRE family transcriptional regulator</fullName>
    </recommendedName>
</protein>
<dbReference type="Proteomes" id="UP000263900">
    <property type="component" value="Chromosome"/>
</dbReference>
<evidence type="ECO:0008006" key="3">
    <source>
        <dbReference type="Google" id="ProtNLM"/>
    </source>
</evidence>
<evidence type="ECO:0000313" key="1">
    <source>
        <dbReference type="EMBL" id="AXY78265.1"/>
    </source>
</evidence>
<dbReference type="EMBL" id="CP032157">
    <property type="protein sequence ID" value="AXY78265.1"/>
    <property type="molecule type" value="Genomic_DNA"/>
</dbReference>
<dbReference type="RefSeq" id="WP_119054137.1">
    <property type="nucleotide sequence ID" value="NZ_CP032157.1"/>
</dbReference>